<protein>
    <recommendedName>
        <fullName evidence="4">Prepilin-type N-terminal cleavage/methylation domain-containing protein</fullName>
    </recommendedName>
</protein>
<keyword evidence="1" id="KW-0472">Membrane</keyword>
<organism evidence="2 3">
    <name type="scientific">Paraliobacillus quinghaiensis</name>
    <dbReference type="NCBI Taxonomy" id="470815"/>
    <lineage>
        <taxon>Bacteria</taxon>
        <taxon>Bacillati</taxon>
        <taxon>Bacillota</taxon>
        <taxon>Bacilli</taxon>
        <taxon>Bacillales</taxon>
        <taxon>Bacillaceae</taxon>
        <taxon>Paraliobacillus</taxon>
    </lineage>
</organism>
<feature type="transmembrane region" description="Helical" evidence="1">
    <location>
        <begin position="6"/>
        <end position="25"/>
    </location>
</feature>
<accession>A0A917WTG0</accession>
<dbReference type="AlphaFoldDB" id="A0A917WTG0"/>
<keyword evidence="3" id="KW-1185">Reference proteome</keyword>
<proteinExistence type="predicted"/>
<evidence type="ECO:0008006" key="4">
    <source>
        <dbReference type="Google" id="ProtNLM"/>
    </source>
</evidence>
<evidence type="ECO:0000256" key="1">
    <source>
        <dbReference type="SAM" id="Phobius"/>
    </source>
</evidence>
<evidence type="ECO:0000313" key="3">
    <source>
        <dbReference type="Proteomes" id="UP000618460"/>
    </source>
</evidence>
<dbReference type="Gene3D" id="3.30.700.10">
    <property type="entry name" value="Glycoprotein, Type 4 Pilin"/>
    <property type="match status" value="1"/>
</dbReference>
<dbReference type="SUPFAM" id="SSF54523">
    <property type="entry name" value="Pili subunits"/>
    <property type="match status" value="1"/>
</dbReference>
<gene>
    <name evidence="2" type="ORF">GCM10011351_11320</name>
</gene>
<comment type="caution">
    <text evidence="2">The sequence shown here is derived from an EMBL/GenBank/DDBJ whole genome shotgun (WGS) entry which is preliminary data.</text>
</comment>
<dbReference type="Proteomes" id="UP000618460">
    <property type="component" value="Unassembled WGS sequence"/>
</dbReference>
<name>A0A917WTG0_9BACI</name>
<keyword evidence="1" id="KW-1133">Transmembrane helix</keyword>
<sequence length="133" mass="15101">MTLVEIIVSIAILSIIVLTFLTFYIQSAKVNNTSKDITDASYIAQSVMEEIYHLSNTLSYVDTITYLSNNYNVDSSDSYYQYIFTKQSEGSNNYKISISFTSTTEDLKKVIVKVYSDLNILEAQLETKLLWGS</sequence>
<dbReference type="EMBL" id="BMLG01000003">
    <property type="protein sequence ID" value="GGM27239.1"/>
    <property type="molecule type" value="Genomic_DNA"/>
</dbReference>
<reference evidence="2" key="2">
    <citation type="submission" date="2020-09" db="EMBL/GenBank/DDBJ databases">
        <authorList>
            <person name="Sun Q."/>
            <person name="Zhou Y."/>
        </authorList>
    </citation>
    <scope>NUCLEOTIDE SEQUENCE</scope>
    <source>
        <strain evidence="2">CGMCC 1.6333</strain>
    </source>
</reference>
<evidence type="ECO:0000313" key="2">
    <source>
        <dbReference type="EMBL" id="GGM27239.1"/>
    </source>
</evidence>
<keyword evidence="1" id="KW-0812">Transmembrane</keyword>
<dbReference type="InterPro" id="IPR045584">
    <property type="entry name" value="Pilin-like"/>
</dbReference>
<reference evidence="2" key="1">
    <citation type="journal article" date="2014" name="Int. J. Syst. Evol. Microbiol.">
        <title>Complete genome sequence of Corynebacterium casei LMG S-19264T (=DSM 44701T), isolated from a smear-ripened cheese.</title>
        <authorList>
            <consortium name="US DOE Joint Genome Institute (JGI-PGF)"/>
            <person name="Walter F."/>
            <person name="Albersmeier A."/>
            <person name="Kalinowski J."/>
            <person name="Ruckert C."/>
        </authorList>
    </citation>
    <scope>NUCLEOTIDE SEQUENCE</scope>
    <source>
        <strain evidence="2">CGMCC 1.6333</strain>
    </source>
</reference>